<dbReference type="Proteomes" id="UP000694660">
    <property type="component" value="Unassembled WGS sequence"/>
</dbReference>
<keyword evidence="1" id="KW-0472">Membrane</keyword>
<reference evidence="3" key="1">
    <citation type="journal article" date="2022" name="ISME J.">
        <title>Genetic and phylogenetic analysis of dissimilatory iodate-reducing bacteria identifies potential niches across the world's oceans.</title>
        <authorList>
            <person name="Reyes-Umana V."/>
            <person name="Henning Z."/>
            <person name="Lee K."/>
            <person name="Barnum T.P."/>
            <person name="Coates J.D."/>
        </authorList>
    </citation>
    <scope>NUCLEOTIDE SEQUENCE [LARGE SCALE GENOMIC DNA]</scope>
    <source>
        <strain evidence="3">IR12</strain>
    </source>
</reference>
<protein>
    <submittedName>
        <fullName evidence="2">DUF2970 domain-containing protein</fullName>
    </submittedName>
</protein>
<keyword evidence="3" id="KW-1185">Reference proteome</keyword>
<accession>A0A944HC84</accession>
<evidence type="ECO:0000313" key="2">
    <source>
        <dbReference type="EMBL" id="MBT0962452.1"/>
    </source>
</evidence>
<dbReference type="EMBL" id="JAEKFT010000017">
    <property type="protein sequence ID" value="MBT0962452.1"/>
    <property type="molecule type" value="Genomic_DNA"/>
</dbReference>
<dbReference type="Pfam" id="PF11174">
    <property type="entry name" value="DUF2970"/>
    <property type="match status" value="1"/>
</dbReference>
<gene>
    <name evidence="2" type="ORF">I8J34_14825</name>
</gene>
<organism evidence="2 3">
    <name type="scientific">Denitromonas iodatirespirans</name>
    <dbReference type="NCBI Taxonomy" id="2795389"/>
    <lineage>
        <taxon>Bacteria</taxon>
        <taxon>Pseudomonadati</taxon>
        <taxon>Pseudomonadota</taxon>
        <taxon>Betaproteobacteria</taxon>
        <taxon>Rhodocyclales</taxon>
        <taxon>Zoogloeaceae</taxon>
        <taxon>Denitromonas</taxon>
    </lineage>
</organism>
<evidence type="ECO:0000313" key="3">
    <source>
        <dbReference type="Proteomes" id="UP000694660"/>
    </source>
</evidence>
<keyword evidence="1" id="KW-0812">Transmembrane</keyword>
<name>A0A944HC84_DENI1</name>
<keyword evidence="1" id="KW-1133">Transmembrane helix</keyword>
<sequence>MAQAPRAGFWATLRAVLWSFVGIRKRRHYKDDATSLDPKAVIVAGVLAGVVFVLSIVAFVRFVVGV</sequence>
<feature type="transmembrane region" description="Helical" evidence="1">
    <location>
        <begin position="40"/>
        <end position="64"/>
    </location>
</feature>
<comment type="caution">
    <text evidence="2">The sequence shown here is derived from an EMBL/GenBank/DDBJ whole genome shotgun (WGS) entry which is preliminary data.</text>
</comment>
<dbReference type="AlphaFoldDB" id="A0A944HC84"/>
<evidence type="ECO:0000256" key="1">
    <source>
        <dbReference type="SAM" id="Phobius"/>
    </source>
</evidence>
<proteinExistence type="predicted"/>
<dbReference type="InterPro" id="IPR021344">
    <property type="entry name" value="DUF2970"/>
</dbReference>
<dbReference type="RefSeq" id="WP_214362404.1">
    <property type="nucleotide sequence ID" value="NZ_JAEKFT010000017.1"/>
</dbReference>